<dbReference type="AlphaFoldDB" id="A0AA38HJA3"/>
<dbReference type="FunFam" id="3.40.50.1100:FF:000010">
    <property type="entry name" value="Cystathionine beta-synthase"/>
    <property type="match status" value="1"/>
</dbReference>
<dbReference type="InterPro" id="IPR001926">
    <property type="entry name" value="TrpB-like_PALP"/>
</dbReference>
<feature type="non-terminal residue" evidence="2">
    <location>
        <position position="1"/>
    </location>
</feature>
<evidence type="ECO:0000313" key="3">
    <source>
        <dbReference type="Proteomes" id="UP001168821"/>
    </source>
</evidence>
<dbReference type="EMBL" id="JALNTZ010000474">
    <property type="protein sequence ID" value="KAJ3634457.1"/>
    <property type="molecule type" value="Genomic_DNA"/>
</dbReference>
<comment type="caution">
    <text evidence="2">The sequence shown here is derived from an EMBL/GenBank/DDBJ whole genome shotgun (WGS) entry which is preliminary data.</text>
</comment>
<feature type="domain" description="Tryptophan synthase beta chain-like PALP" evidence="1">
    <location>
        <begin position="1"/>
        <end position="227"/>
    </location>
</feature>
<dbReference type="Proteomes" id="UP001168821">
    <property type="component" value="Unassembled WGS sequence"/>
</dbReference>
<proteinExistence type="predicted"/>
<protein>
    <recommendedName>
        <fullName evidence="1">Tryptophan synthase beta chain-like PALP domain-containing protein</fullName>
    </recommendedName>
</protein>
<name>A0AA38HJA3_9CUCU</name>
<dbReference type="InterPro" id="IPR050214">
    <property type="entry name" value="Cys_Synth/Cystath_Beta-Synth"/>
</dbReference>
<dbReference type="Gene3D" id="3.40.50.1100">
    <property type="match status" value="2"/>
</dbReference>
<organism evidence="2 3">
    <name type="scientific">Zophobas morio</name>
    <dbReference type="NCBI Taxonomy" id="2755281"/>
    <lineage>
        <taxon>Eukaryota</taxon>
        <taxon>Metazoa</taxon>
        <taxon>Ecdysozoa</taxon>
        <taxon>Arthropoda</taxon>
        <taxon>Hexapoda</taxon>
        <taxon>Insecta</taxon>
        <taxon>Pterygota</taxon>
        <taxon>Neoptera</taxon>
        <taxon>Endopterygota</taxon>
        <taxon>Coleoptera</taxon>
        <taxon>Polyphaga</taxon>
        <taxon>Cucujiformia</taxon>
        <taxon>Tenebrionidae</taxon>
        <taxon>Zophobas</taxon>
    </lineage>
</organism>
<dbReference type="SUPFAM" id="SSF53686">
    <property type="entry name" value="Tryptophan synthase beta subunit-like PLP-dependent enzymes"/>
    <property type="match status" value="1"/>
</dbReference>
<dbReference type="GO" id="GO:0019344">
    <property type="term" value="P:cysteine biosynthetic process"/>
    <property type="evidence" value="ECO:0007669"/>
    <property type="project" value="UniProtKB-ARBA"/>
</dbReference>
<dbReference type="Pfam" id="PF00291">
    <property type="entry name" value="PALP"/>
    <property type="match status" value="1"/>
</dbReference>
<reference evidence="2" key="1">
    <citation type="journal article" date="2023" name="G3 (Bethesda)">
        <title>Whole genome assemblies of Zophobas morio and Tenebrio molitor.</title>
        <authorList>
            <person name="Kaur S."/>
            <person name="Stinson S.A."/>
            <person name="diCenzo G.C."/>
        </authorList>
    </citation>
    <scope>NUCLEOTIDE SEQUENCE</scope>
    <source>
        <strain evidence="2">QUZm001</strain>
    </source>
</reference>
<keyword evidence="3" id="KW-1185">Reference proteome</keyword>
<dbReference type="PANTHER" id="PTHR10314">
    <property type="entry name" value="CYSTATHIONINE BETA-SYNTHASE"/>
    <property type="match status" value="1"/>
</dbReference>
<gene>
    <name evidence="2" type="ORF">Zmor_016466</name>
</gene>
<evidence type="ECO:0000313" key="2">
    <source>
        <dbReference type="EMBL" id="KAJ3634457.1"/>
    </source>
</evidence>
<dbReference type="CDD" id="cd01561">
    <property type="entry name" value="CBS_like"/>
    <property type="match status" value="1"/>
</dbReference>
<accession>A0AA38HJA3</accession>
<sequence>NTGIGLALCAAVKGYRCIMCMPEKVSDEKVDVLKALDAKIIRTPTEVPSESPDSHIGVAQSLNREIKNSCILNQYENQYNPIVHYEETAEEILSQCGGRVDMFVAGAGTGGTITGVAKKLKEINQNVKIVGVDPVGSVLSQPDPTNAKKGNWLVEGIGYDFVPKTLNRSVIDSWIKTDDKTSFEMARKLIKLEGLLCGGSSGAAMAAAIKAARELKEGQICVVVLPDGLRNYMSKFLKDEWMELHAGFLESSPKASENYYNGGTIGSLKLERTERIRNGQQKGTQGFCLILIYNLDATCKEACEALAKVDTEWLPVVDTSNKVLLYNSLTKPSTTSNRAVGGGDCCY</sequence>
<evidence type="ECO:0000259" key="1">
    <source>
        <dbReference type="Pfam" id="PF00291"/>
    </source>
</evidence>
<dbReference type="InterPro" id="IPR036052">
    <property type="entry name" value="TrpB-like_PALP_sf"/>
</dbReference>